<proteinExistence type="inferred from homology"/>
<dbReference type="Proteomes" id="UP001432027">
    <property type="component" value="Unassembled WGS sequence"/>
</dbReference>
<dbReference type="AlphaFoldDB" id="A0AAV5TF32"/>
<evidence type="ECO:0000256" key="1">
    <source>
        <dbReference type="ARBA" id="ARBA00004141"/>
    </source>
</evidence>
<reference evidence="10" key="1">
    <citation type="submission" date="2023-10" db="EMBL/GenBank/DDBJ databases">
        <title>Genome assembly of Pristionchus species.</title>
        <authorList>
            <person name="Yoshida K."/>
            <person name="Sommer R.J."/>
        </authorList>
    </citation>
    <scope>NUCLEOTIDE SEQUENCE</scope>
    <source>
        <strain evidence="10">RS0144</strain>
    </source>
</reference>
<evidence type="ECO:0000259" key="9">
    <source>
        <dbReference type="Pfam" id="PF16916"/>
    </source>
</evidence>
<dbReference type="Pfam" id="PF01545">
    <property type="entry name" value="Cation_efflux"/>
    <property type="match status" value="1"/>
</dbReference>
<dbReference type="SUPFAM" id="SSF161111">
    <property type="entry name" value="Cation efflux protein transmembrane domain-like"/>
    <property type="match status" value="1"/>
</dbReference>
<dbReference type="NCBIfam" id="TIGR01297">
    <property type="entry name" value="CDF"/>
    <property type="match status" value="1"/>
</dbReference>
<dbReference type="EMBL" id="BTSX01000004">
    <property type="protein sequence ID" value="GMS93317.1"/>
    <property type="molecule type" value="Genomic_DNA"/>
</dbReference>
<evidence type="ECO:0000256" key="7">
    <source>
        <dbReference type="SAM" id="Phobius"/>
    </source>
</evidence>
<accession>A0AAV5TF32</accession>
<feature type="domain" description="Cation efflux protein transmembrane" evidence="8">
    <location>
        <begin position="65"/>
        <end position="252"/>
    </location>
</feature>
<evidence type="ECO:0000256" key="5">
    <source>
        <dbReference type="ARBA" id="ARBA00022989"/>
    </source>
</evidence>
<sequence length="339" mass="38152">MVAQAKTVPPYLGYFEKRRRKKLLQKFYDDQKELLAQYEMDGKLLSGEIAPEDIERRTDRLLNMINIGLNVIIFFANLAAAVLSGSLSIVSTVVESAMDLTTSLIIFACLRLIKNSDYSKYPRGRERLETVGVILCSVIMSISNLVIILHSINAIMNDTIEVDMNLVTLIILLAGCAMKAVLMIICFKRATDSSMVIGMDMRNDIATSLVALVAAFIGDRYWKYADPLGACMVCSVIALNWLYHALEHIPSLTGVSAQQEQLSRVLKIAIDHDERIEKIDHVMIYHIGAKAMVEMHVVMEENLPLKITHDISHPLEKKLNQIEFVDRSFIHCDYNCDGD</sequence>
<keyword evidence="5 7" id="KW-1133">Transmembrane helix</keyword>
<dbReference type="InterPro" id="IPR027469">
    <property type="entry name" value="Cation_efflux_TMD_sf"/>
</dbReference>
<dbReference type="PANTHER" id="PTHR43840">
    <property type="entry name" value="MITOCHONDRIAL METAL TRANSPORTER 1-RELATED"/>
    <property type="match status" value="1"/>
</dbReference>
<evidence type="ECO:0000256" key="6">
    <source>
        <dbReference type="ARBA" id="ARBA00023136"/>
    </source>
</evidence>
<name>A0AAV5TF32_9BILA</name>
<organism evidence="10 11">
    <name type="scientific">Pristionchus entomophagus</name>
    <dbReference type="NCBI Taxonomy" id="358040"/>
    <lineage>
        <taxon>Eukaryota</taxon>
        <taxon>Metazoa</taxon>
        <taxon>Ecdysozoa</taxon>
        <taxon>Nematoda</taxon>
        <taxon>Chromadorea</taxon>
        <taxon>Rhabditida</taxon>
        <taxon>Rhabditina</taxon>
        <taxon>Diplogasteromorpha</taxon>
        <taxon>Diplogasteroidea</taxon>
        <taxon>Neodiplogasteridae</taxon>
        <taxon>Pristionchus</taxon>
    </lineage>
</organism>
<evidence type="ECO:0008006" key="12">
    <source>
        <dbReference type="Google" id="ProtNLM"/>
    </source>
</evidence>
<dbReference type="GO" id="GO:0016020">
    <property type="term" value="C:membrane"/>
    <property type="evidence" value="ECO:0007669"/>
    <property type="project" value="UniProtKB-SubCell"/>
</dbReference>
<feature type="transmembrane region" description="Helical" evidence="7">
    <location>
        <begin position="164"/>
        <end position="187"/>
    </location>
</feature>
<dbReference type="GO" id="GO:0008324">
    <property type="term" value="F:monoatomic cation transmembrane transporter activity"/>
    <property type="evidence" value="ECO:0007669"/>
    <property type="project" value="InterPro"/>
</dbReference>
<dbReference type="Pfam" id="PF16916">
    <property type="entry name" value="ZT_dimer"/>
    <property type="match status" value="1"/>
</dbReference>
<protein>
    <recommendedName>
        <fullName evidence="12">Cation efflux protein cytoplasmic domain-containing protein</fullName>
    </recommendedName>
</protein>
<keyword evidence="11" id="KW-1185">Reference proteome</keyword>
<evidence type="ECO:0000256" key="4">
    <source>
        <dbReference type="ARBA" id="ARBA00022692"/>
    </source>
</evidence>
<dbReference type="InterPro" id="IPR002524">
    <property type="entry name" value="Cation_efflux"/>
</dbReference>
<dbReference type="PANTHER" id="PTHR43840:SF17">
    <property type="entry name" value="CATION EFFLUX PROTEIN CYTOPLASMIC DOMAIN-CONTAINING PROTEIN"/>
    <property type="match status" value="1"/>
</dbReference>
<feature type="transmembrane region" description="Helical" evidence="7">
    <location>
        <begin position="61"/>
        <end position="83"/>
    </location>
</feature>
<evidence type="ECO:0000259" key="8">
    <source>
        <dbReference type="Pfam" id="PF01545"/>
    </source>
</evidence>
<dbReference type="Gene3D" id="1.20.1510.10">
    <property type="entry name" value="Cation efflux protein transmembrane domain"/>
    <property type="match status" value="1"/>
</dbReference>
<dbReference type="FunFam" id="1.20.1510.10:FF:000005">
    <property type="entry name" value="Putative Cation diffusion facilitator 1"/>
    <property type="match status" value="1"/>
</dbReference>
<feature type="domain" description="Cation efflux protein cytoplasmic" evidence="9">
    <location>
        <begin position="259"/>
        <end position="333"/>
    </location>
</feature>
<dbReference type="InterPro" id="IPR058533">
    <property type="entry name" value="Cation_efflux_TM"/>
</dbReference>
<evidence type="ECO:0000256" key="2">
    <source>
        <dbReference type="ARBA" id="ARBA00008873"/>
    </source>
</evidence>
<feature type="transmembrane region" description="Helical" evidence="7">
    <location>
        <begin position="89"/>
        <end position="110"/>
    </location>
</feature>
<dbReference type="InterPro" id="IPR036837">
    <property type="entry name" value="Cation_efflux_CTD_sf"/>
</dbReference>
<gene>
    <name evidence="10" type="ORF">PENTCL1PPCAC_15492</name>
</gene>
<evidence type="ECO:0000313" key="10">
    <source>
        <dbReference type="EMBL" id="GMS93317.1"/>
    </source>
</evidence>
<feature type="transmembrane region" description="Helical" evidence="7">
    <location>
        <begin position="131"/>
        <end position="152"/>
    </location>
</feature>
<evidence type="ECO:0000313" key="11">
    <source>
        <dbReference type="Proteomes" id="UP001432027"/>
    </source>
</evidence>
<comment type="caution">
    <text evidence="10">The sequence shown here is derived from an EMBL/GenBank/DDBJ whole genome shotgun (WGS) entry which is preliminary data.</text>
</comment>
<comment type="similarity">
    <text evidence="2">Belongs to the cation diffusion facilitator (CDF) transporter (TC 2.A.4) family. SLC30A subfamily.</text>
</comment>
<dbReference type="SUPFAM" id="SSF160240">
    <property type="entry name" value="Cation efflux protein cytoplasmic domain-like"/>
    <property type="match status" value="1"/>
</dbReference>
<dbReference type="InterPro" id="IPR050291">
    <property type="entry name" value="CDF_Transporter"/>
</dbReference>
<dbReference type="Gene3D" id="3.30.70.1350">
    <property type="entry name" value="Cation efflux protein, cytoplasmic domain"/>
    <property type="match status" value="1"/>
</dbReference>
<keyword evidence="6 7" id="KW-0472">Membrane</keyword>
<keyword evidence="4 7" id="KW-0812">Transmembrane</keyword>
<dbReference type="InterPro" id="IPR027470">
    <property type="entry name" value="Cation_efflux_CTD"/>
</dbReference>
<evidence type="ECO:0000256" key="3">
    <source>
        <dbReference type="ARBA" id="ARBA00022448"/>
    </source>
</evidence>
<comment type="subcellular location">
    <subcellularLocation>
        <location evidence="1">Membrane</location>
        <topology evidence="1">Multi-pass membrane protein</topology>
    </subcellularLocation>
</comment>
<keyword evidence="3" id="KW-0813">Transport</keyword>